<dbReference type="Proteomes" id="UP000515125">
    <property type="component" value="Unplaced"/>
</dbReference>
<dbReference type="GO" id="GO:0019843">
    <property type="term" value="F:rRNA binding"/>
    <property type="evidence" value="ECO:0007669"/>
    <property type="project" value="InterPro"/>
</dbReference>
<accession>A0A6P6S1E3</accession>
<comment type="similarity">
    <text evidence="2">Belongs to the BRX1 family.</text>
</comment>
<evidence type="ECO:0000256" key="1">
    <source>
        <dbReference type="ARBA" id="ARBA00004604"/>
    </source>
</evidence>
<proteinExistence type="inferred from homology"/>
<dbReference type="PROSITE" id="PS50833">
    <property type="entry name" value="BRIX"/>
    <property type="match status" value="1"/>
</dbReference>
<feature type="compositionally biased region" description="Low complexity" evidence="5">
    <location>
        <begin position="64"/>
        <end position="73"/>
    </location>
</feature>
<feature type="domain" description="Brix" evidence="6">
    <location>
        <begin position="191"/>
        <end position="307"/>
    </location>
</feature>
<evidence type="ECO:0000313" key="7">
    <source>
        <dbReference type="Proteomes" id="UP000515125"/>
    </source>
</evidence>
<dbReference type="InterPro" id="IPR007109">
    <property type="entry name" value="Brix"/>
</dbReference>
<dbReference type="PANTHER" id="PTHR13634">
    <property type="entry name" value="RIBOSOME BIOGENESIS PROTEIN BRIX"/>
    <property type="match status" value="1"/>
</dbReference>
<comment type="subcellular location">
    <subcellularLocation>
        <location evidence="1">Nucleus</location>
        <location evidence="1">Nucleolus</location>
    </subcellularLocation>
</comment>
<dbReference type="GeneID" id="34619054"/>
<protein>
    <submittedName>
        <fullName evidence="8">Uncharacterized protein LOC34619054</fullName>
    </submittedName>
</protein>
<dbReference type="GO" id="GO:0000027">
    <property type="term" value="P:ribosomal large subunit assembly"/>
    <property type="evidence" value="ECO:0007669"/>
    <property type="project" value="TreeGrafter"/>
</dbReference>
<feature type="region of interest" description="Disordered" evidence="5">
    <location>
        <begin position="1"/>
        <end position="95"/>
    </location>
</feature>
<keyword evidence="4" id="KW-0539">Nucleus</keyword>
<organism evidence="7 8">
    <name type="scientific">Cyclospora cayetanensis</name>
    <dbReference type="NCBI Taxonomy" id="88456"/>
    <lineage>
        <taxon>Eukaryota</taxon>
        <taxon>Sar</taxon>
        <taxon>Alveolata</taxon>
        <taxon>Apicomplexa</taxon>
        <taxon>Conoidasida</taxon>
        <taxon>Coccidia</taxon>
        <taxon>Eucoccidiorida</taxon>
        <taxon>Eimeriorina</taxon>
        <taxon>Eimeriidae</taxon>
        <taxon>Cyclospora</taxon>
    </lineage>
</organism>
<feature type="compositionally biased region" description="Low complexity" evidence="5">
    <location>
        <begin position="1"/>
        <end position="21"/>
    </location>
</feature>
<keyword evidence="7" id="KW-1185">Reference proteome</keyword>
<sequence>MGRQAGASAAEKSPAVAAGEAGIADSKRAAKRGAGVTASRKEEEATTVSRGLTLCHRDSKRPRLQQQQQQLQQRKNHKRQELHVEEKDLLEPEGDITADSEAGKADLSATAPAASAEASAPQKDAVAVAIDAAVAADPYLLEDADYLRSERRWLNRQRVLLLGSRDEVGEEGEAPEYCRTLPTAVVCACCSVETLSELRLSGNCLLHSRPLLVFAAEFDREPQFRVLKELFTQVFGTPRNHPKSKPFFDHVMCFFVADCRIWFRHYQVAPLVVGEGGDANNPHRQTYIEIGPRFVLDPVKILEGSFCGKTLWRNAVFVRTRDLLRPRRLQAALDFARRQEQKERRKTYLDAVMQNEPRSKLARESIFGVDNDHKKLNSNKSKSKS</sequence>
<dbReference type="OrthoDB" id="1638493at2759"/>
<name>A0A6P6S1E3_9EIME</name>
<keyword evidence="3" id="KW-0690">Ribosome biogenesis</keyword>
<evidence type="ECO:0000256" key="3">
    <source>
        <dbReference type="ARBA" id="ARBA00022517"/>
    </source>
</evidence>
<evidence type="ECO:0000259" key="6">
    <source>
        <dbReference type="PROSITE" id="PS50833"/>
    </source>
</evidence>
<dbReference type="InterPro" id="IPR026532">
    <property type="entry name" value="BRX1"/>
</dbReference>
<dbReference type="AlphaFoldDB" id="A0A6P6S1E3"/>
<evidence type="ECO:0000256" key="4">
    <source>
        <dbReference type="ARBA" id="ARBA00023242"/>
    </source>
</evidence>
<evidence type="ECO:0000313" key="8">
    <source>
        <dbReference type="RefSeq" id="XP_026193933.1"/>
    </source>
</evidence>
<evidence type="ECO:0000256" key="5">
    <source>
        <dbReference type="SAM" id="MobiDB-lite"/>
    </source>
</evidence>
<dbReference type="PANTHER" id="PTHR13634:SF0">
    <property type="entry name" value="RIBOSOME BIOGENESIS PROTEIN BRX1 HOMOLOG"/>
    <property type="match status" value="1"/>
</dbReference>
<reference evidence="8" key="1">
    <citation type="submission" date="2025-08" db="UniProtKB">
        <authorList>
            <consortium name="RefSeq"/>
        </authorList>
    </citation>
    <scope>IDENTIFICATION</scope>
</reference>
<evidence type="ECO:0000256" key="2">
    <source>
        <dbReference type="ARBA" id="ARBA00006369"/>
    </source>
</evidence>
<dbReference type="Pfam" id="PF04427">
    <property type="entry name" value="Brix"/>
    <property type="match status" value="1"/>
</dbReference>
<gene>
    <name evidence="8" type="primary">LOC34619054</name>
</gene>
<feature type="compositionally biased region" description="Basic and acidic residues" evidence="5">
    <location>
        <begin position="79"/>
        <end position="90"/>
    </location>
</feature>
<dbReference type="GO" id="GO:0006364">
    <property type="term" value="P:rRNA processing"/>
    <property type="evidence" value="ECO:0007669"/>
    <property type="project" value="InterPro"/>
</dbReference>
<dbReference type="RefSeq" id="XP_026193933.1">
    <property type="nucleotide sequence ID" value="XM_026338148.1"/>
</dbReference>
<dbReference type="GO" id="GO:0005730">
    <property type="term" value="C:nucleolus"/>
    <property type="evidence" value="ECO:0007669"/>
    <property type="project" value="UniProtKB-SubCell"/>
</dbReference>